<evidence type="ECO:0000313" key="2">
    <source>
        <dbReference type="EMBL" id="HDW51304.1"/>
    </source>
</evidence>
<name>A0A7C1F3A3_9THEO</name>
<dbReference type="EMBL" id="DSMV01000062">
    <property type="protein sequence ID" value="HDW51304.1"/>
    <property type="molecule type" value="Genomic_DNA"/>
</dbReference>
<accession>A0A7C1F3A3</accession>
<sequence>MIIVGAGPAGIFAAIELVRKRPGLNVIILDKGRDLKERRCVAKIKGGLCRRCIPCATLAGWGGAGAFSDGKLTLSPEVGGYLGDYIGQEELQELITYVDSIYLDFGAPREVYGSLNGDDYTDLIRRAVFAGLRIVPVPIRHLGTGRCAEVLRRMEEFLAPQVELRMNCAAEEILVEKGRVYGVRVGGGELLRGQAIVVAPGREGASWLQQEAKRLRLEMAVNPVDIGVRVEVPAAVLEPLTSRFYEVKAIYYSKTFEDKVRTFCMNPGGEVVMENNDGVVTVNGHAHAYRKTENTNFAVLVSKTFTDPFKEPIAYGRHVASLANLLGNGVIVQRLGDLCAGRRTNAERLAKGIVRPTLKEATPGDLSLVLPYRHLVGIVEMLQALDKVAPGVYARDTLLYGAEVKFYSSRLNLTSRLETRVKNLFAAGDGAGVTRGLVQASASGVVVAREILNRVRGVD</sequence>
<dbReference type="PANTHER" id="PTHR43106:SF1">
    <property type="entry name" value="DEHYDROGENASE-RELATED"/>
    <property type="match status" value="1"/>
</dbReference>
<comment type="caution">
    <text evidence="2">The sequence shown here is derived from an EMBL/GenBank/DDBJ whole genome shotgun (WGS) entry which is preliminary data.</text>
</comment>
<evidence type="ECO:0000259" key="1">
    <source>
        <dbReference type="Pfam" id="PF21688"/>
    </source>
</evidence>
<dbReference type="Pfam" id="PF21688">
    <property type="entry name" value="FAD-depend_C"/>
    <property type="match status" value="1"/>
</dbReference>
<dbReference type="SUPFAM" id="SSF51905">
    <property type="entry name" value="FAD/NAD(P)-binding domain"/>
    <property type="match status" value="1"/>
</dbReference>
<proteinExistence type="predicted"/>
<dbReference type="PIRSF" id="PIRSF038984">
    <property type="entry name" value="FAD_binding_protein"/>
    <property type="match status" value="1"/>
</dbReference>
<dbReference type="Gene3D" id="3.50.50.60">
    <property type="entry name" value="FAD/NAD(P)-binding domain"/>
    <property type="match status" value="2"/>
</dbReference>
<organism evidence="2">
    <name type="scientific">Ammonifex degensii</name>
    <dbReference type="NCBI Taxonomy" id="42838"/>
    <lineage>
        <taxon>Bacteria</taxon>
        <taxon>Bacillati</taxon>
        <taxon>Bacillota</taxon>
        <taxon>Clostridia</taxon>
        <taxon>Thermoanaerobacterales</taxon>
        <taxon>Thermoanaerobacteraceae</taxon>
        <taxon>Ammonifex</taxon>
    </lineage>
</organism>
<feature type="domain" description="FAD-dependent protein C-terminal" evidence="1">
    <location>
        <begin position="226"/>
        <end position="404"/>
    </location>
</feature>
<protein>
    <submittedName>
        <fullName evidence="2">FAD-dependent oxidoreductase</fullName>
    </submittedName>
</protein>
<reference evidence="2" key="1">
    <citation type="journal article" date="2020" name="mSystems">
        <title>Genome- and Community-Level Interaction Insights into Carbon Utilization and Element Cycling Functions of Hydrothermarchaeota in Hydrothermal Sediment.</title>
        <authorList>
            <person name="Zhou Z."/>
            <person name="Liu Y."/>
            <person name="Xu W."/>
            <person name="Pan J."/>
            <person name="Luo Z.H."/>
            <person name="Li M."/>
        </authorList>
    </citation>
    <scope>NUCLEOTIDE SEQUENCE [LARGE SCALE GENOMIC DNA]</scope>
    <source>
        <strain evidence="2">SpSt-301</strain>
    </source>
</reference>
<dbReference type="InterPro" id="IPR036188">
    <property type="entry name" value="FAD/NAD-bd_sf"/>
</dbReference>
<dbReference type="PANTHER" id="PTHR43106">
    <property type="entry name" value="DEHYDROGENASE-RELATED"/>
    <property type="match status" value="1"/>
</dbReference>
<dbReference type="InterPro" id="IPR028348">
    <property type="entry name" value="FAD-binding_protein"/>
</dbReference>
<gene>
    <name evidence="2" type="ORF">ENQ35_00930</name>
</gene>
<dbReference type="AlphaFoldDB" id="A0A7C1F3A3"/>
<dbReference type="InterPro" id="IPR049516">
    <property type="entry name" value="FAD-depend_C"/>
</dbReference>
<dbReference type="PRINTS" id="PR00368">
    <property type="entry name" value="FADPNR"/>
</dbReference>